<dbReference type="EMBL" id="CP000453">
    <property type="protein sequence ID" value="ABI55961.1"/>
    <property type="molecule type" value="Genomic_DNA"/>
</dbReference>
<dbReference type="Proteomes" id="UP000001962">
    <property type="component" value="Chromosome"/>
</dbReference>
<keyword evidence="2" id="KW-1185">Reference proteome</keyword>
<evidence type="ECO:0000313" key="2">
    <source>
        <dbReference type="Proteomes" id="UP000001962"/>
    </source>
</evidence>
<reference evidence="2" key="1">
    <citation type="submission" date="2006-08" db="EMBL/GenBank/DDBJ databases">
        <title>Complete sequence of Alkalilimnicola ehrilichei MLHE-1.</title>
        <authorList>
            <person name="Copeland A."/>
            <person name="Lucas S."/>
            <person name="Lapidus A."/>
            <person name="Barry K."/>
            <person name="Detter J.C."/>
            <person name="Glavina del Rio T."/>
            <person name="Hammon N."/>
            <person name="Israni S."/>
            <person name="Dalin E."/>
            <person name="Tice H."/>
            <person name="Pitluck S."/>
            <person name="Sims D."/>
            <person name="Brettin T."/>
            <person name="Bruce D."/>
            <person name="Han C."/>
            <person name="Tapia R."/>
            <person name="Gilna P."/>
            <person name="Schmutz J."/>
            <person name="Larimer F."/>
            <person name="Land M."/>
            <person name="Hauser L."/>
            <person name="Kyrpides N."/>
            <person name="Mikhailova N."/>
            <person name="Oremland R.S."/>
            <person name="Hoeft S.E."/>
            <person name="Switzer-Blum J."/>
            <person name="Kulp T."/>
            <person name="King G."/>
            <person name="Tabita R."/>
            <person name="Witte B."/>
            <person name="Santini J.M."/>
            <person name="Basu P."/>
            <person name="Hollibaugh J.T."/>
            <person name="Xie G."/>
            <person name="Stolz J.F."/>
            <person name="Richardson P."/>
        </authorList>
    </citation>
    <scope>NUCLEOTIDE SEQUENCE [LARGE SCALE GENOMIC DNA]</scope>
    <source>
        <strain evidence="2">ATCC BAA-1101 / DSM 17681 / MLHE-1</strain>
    </source>
</reference>
<dbReference type="RefSeq" id="WP_011628356.1">
    <property type="nucleotide sequence ID" value="NC_008340.1"/>
</dbReference>
<name>Q0AB26_ALKEH</name>
<evidence type="ECO:0000313" key="1">
    <source>
        <dbReference type="EMBL" id="ABI55961.1"/>
    </source>
</evidence>
<accession>Q0AB26</accession>
<dbReference type="HOGENOM" id="CLU_149303_0_0_6"/>
<dbReference type="OrthoDB" id="5795260at2"/>
<organism evidence="1 2">
    <name type="scientific">Alkalilimnicola ehrlichii (strain ATCC BAA-1101 / DSM 17681 / MLHE-1)</name>
    <dbReference type="NCBI Taxonomy" id="187272"/>
    <lineage>
        <taxon>Bacteria</taxon>
        <taxon>Pseudomonadati</taxon>
        <taxon>Pseudomonadota</taxon>
        <taxon>Gammaproteobacteria</taxon>
        <taxon>Chromatiales</taxon>
        <taxon>Ectothiorhodospiraceae</taxon>
        <taxon>Alkalilimnicola</taxon>
    </lineage>
</organism>
<gene>
    <name evidence="1" type="ordered locus">Mlg_0607</name>
</gene>
<dbReference type="eggNOG" id="ENOG5032SZG">
    <property type="taxonomic scope" value="Bacteria"/>
</dbReference>
<dbReference type="KEGG" id="aeh:Mlg_0607"/>
<protein>
    <submittedName>
        <fullName evidence="1">Uncharacterized protein</fullName>
    </submittedName>
</protein>
<sequence length="108" mass="12146">MARAMTADQLRSENEAFRCTAGVSQHNRKEGFRPAFLDSETGVVYLSRNRDGTLAPFHRLDGLPEELVWRRDEHGRVLAVKPSLVSGFERDGHFFTREQAACLVIDAG</sequence>
<proteinExistence type="predicted"/>
<dbReference type="AlphaFoldDB" id="Q0AB26"/>